<dbReference type="RefSeq" id="XP_003652666.1">
    <property type="nucleotide sequence ID" value="XM_003652618.1"/>
</dbReference>
<evidence type="ECO:0000313" key="3">
    <source>
        <dbReference type="Proteomes" id="UP000008181"/>
    </source>
</evidence>
<accession>G2QZ94</accession>
<feature type="region of interest" description="Disordered" evidence="1">
    <location>
        <begin position="72"/>
        <end position="246"/>
    </location>
</feature>
<keyword evidence="3" id="KW-1185">Reference proteome</keyword>
<feature type="compositionally biased region" description="Gly residues" evidence="1">
    <location>
        <begin position="72"/>
        <end position="96"/>
    </location>
</feature>
<feature type="compositionally biased region" description="Acidic residues" evidence="1">
    <location>
        <begin position="165"/>
        <end position="177"/>
    </location>
</feature>
<dbReference type="eggNOG" id="ENOG502RKHR">
    <property type="taxonomic scope" value="Eukaryota"/>
</dbReference>
<protein>
    <submittedName>
        <fullName evidence="2">Uncharacterized protein</fullName>
    </submittedName>
</protein>
<gene>
    <name evidence="2" type="ORF">THITE_152172</name>
</gene>
<dbReference type="KEGG" id="ttt:THITE_152172"/>
<dbReference type="GeneID" id="11516973"/>
<dbReference type="AlphaFoldDB" id="G2QZ94"/>
<evidence type="ECO:0000313" key="2">
    <source>
        <dbReference type="EMBL" id="AEO66330.1"/>
    </source>
</evidence>
<organism evidence="2 3">
    <name type="scientific">Thermothielavioides terrestris (strain ATCC 38088 / NRRL 8126)</name>
    <name type="common">Thielavia terrestris</name>
    <dbReference type="NCBI Taxonomy" id="578455"/>
    <lineage>
        <taxon>Eukaryota</taxon>
        <taxon>Fungi</taxon>
        <taxon>Dikarya</taxon>
        <taxon>Ascomycota</taxon>
        <taxon>Pezizomycotina</taxon>
        <taxon>Sordariomycetes</taxon>
        <taxon>Sordariomycetidae</taxon>
        <taxon>Sordariales</taxon>
        <taxon>Chaetomiaceae</taxon>
        <taxon>Thermothielavioides</taxon>
        <taxon>Thermothielavioides terrestris</taxon>
    </lineage>
</organism>
<proteinExistence type="predicted"/>
<dbReference type="HOGENOM" id="CLU_1129736_0_0_1"/>
<name>G2QZ94_THETT</name>
<reference evidence="2 3" key="1">
    <citation type="journal article" date="2011" name="Nat. Biotechnol.">
        <title>Comparative genomic analysis of the thermophilic biomass-degrading fungi Myceliophthora thermophila and Thielavia terrestris.</title>
        <authorList>
            <person name="Berka R.M."/>
            <person name="Grigoriev I.V."/>
            <person name="Otillar R."/>
            <person name="Salamov A."/>
            <person name="Grimwood J."/>
            <person name="Reid I."/>
            <person name="Ishmael N."/>
            <person name="John T."/>
            <person name="Darmond C."/>
            <person name="Moisan M.-C."/>
            <person name="Henrissat B."/>
            <person name="Coutinho P.M."/>
            <person name="Lombard V."/>
            <person name="Natvig D.O."/>
            <person name="Lindquist E."/>
            <person name="Schmutz J."/>
            <person name="Lucas S."/>
            <person name="Harris P."/>
            <person name="Powlowski J."/>
            <person name="Bellemare A."/>
            <person name="Taylor D."/>
            <person name="Butler G."/>
            <person name="de Vries R.P."/>
            <person name="Allijn I.E."/>
            <person name="van den Brink J."/>
            <person name="Ushinsky S."/>
            <person name="Storms R."/>
            <person name="Powell A.J."/>
            <person name="Paulsen I.T."/>
            <person name="Elbourne L.D.H."/>
            <person name="Baker S.E."/>
            <person name="Magnuson J."/>
            <person name="LaBoissiere S."/>
            <person name="Clutterbuck A.J."/>
            <person name="Martinez D."/>
            <person name="Wogulis M."/>
            <person name="de Leon A.L."/>
            <person name="Rey M.W."/>
            <person name="Tsang A."/>
        </authorList>
    </citation>
    <scope>NUCLEOTIDE SEQUENCE [LARGE SCALE GENOMIC DNA]</scope>
    <source>
        <strain evidence="3">ATCC 38088 / NRRL 8126</strain>
    </source>
</reference>
<feature type="compositionally biased region" description="Low complexity" evidence="1">
    <location>
        <begin position="178"/>
        <end position="214"/>
    </location>
</feature>
<dbReference type="Proteomes" id="UP000008181">
    <property type="component" value="Chromosome 2"/>
</dbReference>
<evidence type="ECO:0000256" key="1">
    <source>
        <dbReference type="SAM" id="MobiDB-lite"/>
    </source>
</evidence>
<feature type="compositionally biased region" description="Low complexity" evidence="1">
    <location>
        <begin position="106"/>
        <end position="124"/>
    </location>
</feature>
<dbReference type="EMBL" id="CP003010">
    <property type="protein sequence ID" value="AEO66330.1"/>
    <property type="molecule type" value="Genomic_DNA"/>
</dbReference>
<sequence>MPLPTTALALSSLLMTPKPPVPPYNRPVAAGELGMTVEVEIIQVRDPASGRALRTGRAYPYYPVLERRVEVVGGGGGGAAAGTGGSGSEGSSGDDGGWAVSTSWPSSSAASVSGSSSVAGSRSGSRSRSRSRSRSGGESSGSNDSKSELRRMKSARGGKQVAGKEEEEFERLGDDDGSSVSAPSLSSSVSSSRSSWSFVSAGAGVNRAAGSAARRNGKFTSRPRERPSYMSRALGSDEASGRQGKA</sequence>